<proteinExistence type="predicted"/>
<dbReference type="Proteomes" id="UP000887580">
    <property type="component" value="Unplaced"/>
</dbReference>
<protein>
    <submittedName>
        <fullName evidence="2">Uncharacterized protein</fullName>
    </submittedName>
</protein>
<organism evidence="1 2">
    <name type="scientific">Panagrolaimus sp. PS1159</name>
    <dbReference type="NCBI Taxonomy" id="55785"/>
    <lineage>
        <taxon>Eukaryota</taxon>
        <taxon>Metazoa</taxon>
        <taxon>Ecdysozoa</taxon>
        <taxon>Nematoda</taxon>
        <taxon>Chromadorea</taxon>
        <taxon>Rhabditida</taxon>
        <taxon>Tylenchina</taxon>
        <taxon>Panagrolaimomorpha</taxon>
        <taxon>Panagrolaimoidea</taxon>
        <taxon>Panagrolaimidae</taxon>
        <taxon>Panagrolaimus</taxon>
    </lineage>
</organism>
<evidence type="ECO:0000313" key="2">
    <source>
        <dbReference type="WBParaSite" id="PS1159_v2.g18648.t1"/>
    </source>
</evidence>
<sequence length="941" mass="102092">MNETQQQQPPNRNISQSTNLPTHLANSNGLPTSCAASTSSAAQINNHTFTTTPTKNDNLKSQTSQPQTPQFKTLQLIPSSNHLVSSSQGNCVVVQQVSNSNHSLSFQNLSSPEHSQNQSCGQTIYRQKNQTFVNSRPQTGNQANANTVNHNGEGNGAPTAANIQQNQISARYLHQFQDGRQLQMIQIPNNAQYVQLNGRQLQMIQIPNNAQYVQLSNAPGQNGQSSQIMTYVHPQQQQQFVSRNGGQTQNVIIASQAQDGSRTLQAQQQQQSTQNRRPEFVHPQNNGTQNATSNQPQNQSNTDGQQSQAAPQTTESPKIRSKAKTTPNKPKPKVLKTSPSTQQITNHVGQPTATIQQIALPVNAQIRPPSNSNIKGKEKGPPAPVRTVTSFVQIQQPSSQPLQQQTQNSQQPNQEKPQQLTIAQAQQIPANTVVQSVQKTVQITQQMIQKSELQQPQPQQISQEPSNQQTIIVQQNQTQVSTTKTTVQATSQIITTAKIPAVPTIVKARTTLAQPKSTTAAADAISPIPNDPYSGALSKLNLDLTGGDPKDSYRVLKKHFKFLVYENECYQGQLRDSHQRLLKLERDNNYLMDRLLKYETLSDSDGDESDSSIKTIEDKVLTQKTTKKRPPAKKDSSAPPRKKANVSSKSSAANNNNPTPLPKISSPITSKAPISTASKPVAKPIVVKDSPGSSKPSISSSSASVAANPSQSTNNTSIQSTSSSALSVFQANMPLPSIYKPFPPSNTSTISTPSTPTTTTTDTSFVTPALPKTNGPAIAAAKKPVLAIPKPALPKAKVMIADLPIKDNRAKLPHNSPTTSVTSCSSTGTDIPESKVFTVVPRAPFPPRNPTPQSNATVTYSTLKPNAMIPRPIGQMPSQTRMHPSRPSPKIQIIQPSSSSMNQQQQSSQQYNIQQQNSKLRPQSLKDNSTIKKESPTKPNS</sequence>
<name>A0AC35FL29_9BILA</name>
<reference evidence="2" key="1">
    <citation type="submission" date="2022-11" db="UniProtKB">
        <authorList>
            <consortium name="WormBaseParasite"/>
        </authorList>
    </citation>
    <scope>IDENTIFICATION</scope>
</reference>
<accession>A0AC35FL29</accession>
<evidence type="ECO:0000313" key="1">
    <source>
        <dbReference type="Proteomes" id="UP000887580"/>
    </source>
</evidence>
<dbReference type="WBParaSite" id="PS1159_v2.g18648.t1">
    <property type="protein sequence ID" value="PS1159_v2.g18648.t1"/>
    <property type="gene ID" value="PS1159_v2.g18648"/>
</dbReference>